<dbReference type="Proteomes" id="UP000650467">
    <property type="component" value="Unassembled WGS sequence"/>
</dbReference>
<evidence type="ECO:0000313" key="3">
    <source>
        <dbReference type="Proteomes" id="UP000650467"/>
    </source>
</evidence>
<protein>
    <submittedName>
        <fullName evidence="2">Uncharacterized protein</fullName>
    </submittedName>
</protein>
<evidence type="ECO:0000256" key="1">
    <source>
        <dbReference type="SAM" id="Phobius"/>
    </source>
</evidence>
<keyword evidence="1" id="KW-0812">Transmembrane</keyword>
<dbReference type="AlphaFoldDB" id="A0A835TRG1"/>
<name>A0A835TRG1_CHLIN</name>
<proteinExistence type="predicted"/>
<organism evidence="2 3">
    <name type="scientific">Chlamydomonas incerta</name>
    <dbReference type="NCBI Taxonomy" id="51695"/>
    <lineage>
        <taxon>Eukaryota</taxon>
        <taxon>Viridiplantae</taxon>
        <taxon>Chlorophyta</taxon>
        <taxon>core chlorophytes</taxon>
        <taxon>Chlorophyceae</taxon>
        <taxon>CS clade</taxon>
        <taxon>Chlamydomonadales</taxon>
        <taxon>Chlamydomonadaceae</taxon>
        <taxon>Chlamydomonas</taxon>
    </lineage>
</organism>
<dbReference type="OrthoDB" id="530136at2759"/>
<keyword evidence="1" id="KW-1133">Transmembrane helix</keyword>
<sequence length="381" mass="41670">MATTSLGSAGNAGAPGSSWALRTWASGARGRGQVPGSGKGATLTLTIIVAILLAAGGIPLLVTLRSPGGWTHTLPLRERAKELWWRVVGPIYDWRWSRVEAAKQALPKYLLPQGLNNTLPVHVIVIPRLTQRLADTRARMAEVGVAYELLNGTDGRQPIPAALLDLYLGPRLRDLVLKQHDQHWIMMTANLLSNVQAFHRVVEREQQAAIILEDDACPRPNNGTWMAEVVKALGQLPEDWDIMYLWAQGGQRGRFVGPNVRVVRKAAGTVCYVLSLKGALNVIRLAEHANEGIDKVLFYHEWRHHLQAYVTEPPLCSHGPSGDGAGSTLEYDHGGSVAAVVGRLLRRARSLLVPLVEQDSLAGSWRSRGQLRESTRKADPG</sequence>
<accession>A0A835TRG1</accession>
<evidence type="ECO:0000313" key="2">
    <source>
        <dbReference type="EMBL" id="KAG2442925.1"/>
    </source>
</evidence>
<feature type="transmembrane region" description="Helical" evidence="1">
    <location>
        <begin position="41"/>
        <end position="62"/>
    </location>
</feature>
<keyword evidence="1" id="KW-0472">Membrane</keyword>
<comment type="caution">
    <text evidence="2">The sequence shown here is derived from an EMBL/GenBank/DDBJ whole genome shotgun (WGS) entry which is preliminary data.</text>
</comment>
<keyword evidence="3" id="KW-1185">Reference proteome</keyword>
<dbReference type="EMBL" id="JAEHOC010000004">
    <property type="protein sequence ID" value="KAG2442925.1"/>
    <property type="molecule type" value="Genomic_DNA"/>
</dbReference>
<gene>
    <name evidence="2" type="ORF">HXX76_003001</name>
</gene>
<reference evidence="2" key="1">
    <citation type="journal article" date="2020" name="bioRxiv">
        <title>Comparative genomics of Chlamydomonas.</title>
        <authorList>
            <person name="Craig R.J."/>
            <person name="Hasan A.R."/>
            <person name="Ness R.W."/>
            <person name="Keightley P.D."/>
        </authorList>
    </citation>
    <scope>NUCLEOTIDE SEQUENCE</scope>
    <source>
        <strain evidence="2">SAG 7.73</strain>
    </source>
</reference>